<gene>
    <name evidence="2" type="ORF">BU23DRAFT_455614</name>
</gene>
<evidence type="ECO:0000313" key="3">
    <source>
        <dbReference type="Proteomes" id="UP000800036"/>
    </source>
</evidence>
<dbReference type="PANTHER" id="PTHR24148:SF73">
    <property type="entry name" value="HET DOMAIN PROTEIN (AFU_ORTHOLOGUE AFUA_8G01020)"/>
    <property type="match status" value="1"/>
</dbReference>
<dbReference type="PANTHER" id="PTHR24148">
    <property type="entry name" value="ANKYRIN REPEAT DOMAIN-CONTAINING PROTEIN 39 HOMOLOG-RELATED"/>
    <property type="match status" value="1"/>
</dbReference>
<dbReference type="Pfam" id="PF06985">
    <property type="entry name" value="HET"/>
    <property type="match status" value="1"/>
</dbReference>
<proteinExistence type="predicted"/>
<dbReference type="Proteomes" id="UP000800036">
    <property type="component" value="Unassembled WGS sequence"/>
</dbReference>
<dbReference type="InterPro" id="IPR052895">
    <property type="entry name" value="HetReg/Transcr_Mod"/>
</dbReference>
<dbReference type="AlphaFoldDB" id="A0A6A5VLJ2"/>
<feature type="non-terminal residue" evidence="2">
    <location>
        <position position="1"/>
    </location>
</feature>
<protein>
    <recommendedName>
        <fullName evidence="1">Heterokaryon incompatibility domain-containing protein</fullName>
    </recommendedName>
</protein>
<name>A0A6A5VLJ2_9PLEO</name>
<dbReference type="InterPro" id="IPR010730">
    <property type="entry name" value="HET"/>
</dbReference>
<organism evidence="2 3">
    <name type="scientific">Bimuria novae-zelandiae CBS 107.79</name>
    <dbReference type="NCBI Taxonomy" id="1447943"/>
    <lineage>
        <taxon>Eukaryota</taxon>
        <taxon>Fungi</taxon>
        <taxon>Dikarya</taxon>
        <taxon>Ascomycota</taxon>
        <taxon>Pezizomycotina</taxon>
        <taxon>Dothideomycetes</taxon>
        <taxon>Pleosporomycetidae</taxon>
        <taxon>Pleosporales</taxon>
        <taxon>Massarineae</taxon>
        <taxon>Didymosphaeriaceae</taxon>
        <taxon>Bimuria</taxon>
    </lineage>
</organism>
<evidence type="ECO:0000259" key="1">
    <source>
        <dbReference type="Pfam" id="PF06985"/>
    </source>
</evidence>
<evidence type="ECO:0000313" key="2">
    <source>
        <dbReference type="EMBL" id="KAF1976572.1"/>
    </source>
</evidence>
<reference evidence="2" key="1">
    <citation type="journal article" date="2020" name="Stud. Mycol.">
        <title>101 Dothideomycetes genomes: a test case for predicting lifestyles and emergence of pathogens.</title>
        <authorList>
            <person name="Haridas S."/>
            <person name="Albert R."/>
            <person name="Binder M."/>
            <person name="Bloem J."/>
            <person name="Labutti K."/>
            <person name="Salamov A."/>
            <person name="Andreopoulos B."/>
            <person name="Baker S."/>
            <person name="Barry K."/>
            <person name="Bills G."/>
            <person name="Bluhm B."/>
            <person name="Cannon C."/>
            <person name="Castanera R."/>
            <person name="Culley D."/>
            <person name="Daum C."/>
            <person name="Ezra D."/>
            <person name="Gonzalez J."/>
            <person name="Henrissat B."/>
            <person name="Kuo A."/>
            <person name="Liang C."/>
            <person name="Lipzen A."/>
            <person name="Lutzoni F."/>
            <person name="Magnuson J."/>
            <person name="Mondo S."/>
            <person name="Nolan M."/>
            <person name="Ohm R."/>
            <person name="Pangilinan J."/>
            <person name="Park H.-J."/>
            <person name="Ramirez L."/>
            <person name="Alfaro M."/>
            <person name="Sun H."/>
            <person name="Tritt A."/>
            <person name="Yoshinaga Y."/>
            <person name="Zwiers L.-H."/>
            <person name="Turgeon B."/>
            <person name="Goodwin S."/>
            <person name="Spatafora J."/>
            <person name="Crous P."/>
            <person name="Grigoriev I."/>
        </authorList>
    </citation>
    <scope>NUCLEOTIDE SEQUENCE</scope>
    <source>
        <strain evidence="2">CBS 107.79</strain>
    </source>
</reference>
<feature type="domain" description="Heterokaryon incompatibility" evidence="1">
    <location>
        <begin position="3"/>
        <end position="45"/>
    </location>
</feature>
<accession>A0A6A5VLJ2</accession>
<keyword evidence="3" id="KW-1185">Reference proteome</keyword>
<sequence length="164" mass="18888">LNNSPTLISSSLFDALHHLRSKTSHCEIWVDALCINQSDMLERNHPSLIPTALNDILQREYFRWIWVVQENALAAKNTLQVGRETSPGAAPRSRLMRCIENSLKLLTGRTGMRWIIWTTKRGRDWQPRRREQFARRGPQVWLDPSAVGSRSTSVLLDVRSTCPR</sequence>
<dbReference type="EMBL" id="ML976666">
    <property type="protein sequence ID" value="KAF1976572.1"/>
    <property type="molecule type" value="Genomic_DNA"/>
</dbReference>